<feature type="domain" description="HTH araC/xylS-type" evidence="4">
    <location>
        <begin position="186"/>
        <end position="284"/>
    </location>
</feature>
<dbReference type="PANTHER" id="PTHR43280:SF2">
    <property type="entry name" value="HTH-TYPE TRANSCRIPTIONAL REGULATOR EXSA"/>
    <property type="match status" value="1"/>
</dbReference>
<sequence length="293" mass="33551">MKKNKEIMQMVFPSNQLFQYLRTGKFIALSSDWKHAKMGLQFDYELIVVTEGVLYLRYMDEEFTVRSGEYLILPPSNSNREGFKKDYCAFYWIHFIVDTGAFPARINSSDIKSCQRANCFLMPQKAAVPQPAKLVVQMKQLQDLDRNKYPSISLNAAVTAILTELYGQLQAEKNESDPLGSKQIYSDIADYIRINISENLKTTDIADAFGYSPKYLSHLFSEVRGISLKQFIMSQKIDTACYYLTDSDKNITVIASELGFSDVHNFSRAFKKSTGLTPSAYRNTYAKRLLYHV</sequence>
<dbReference type="GO" id="GO:0003700">
    <property type="term" value="F:DNA-binding transcription factor activity"/>
    <property type="evidence" value="ECO:0007669"/>
    <property type="project" value="InterPro"/>
</dbReference>
<dbReference type="GO" id="GO:0043565">
    <property type="term" value="F:sequence-specific DNA binding"/>
    <property type="evidence" value="ECO:0007669"/>
    <property type="project" value="InterPro"/>
</dbReference>
<dbReference type="Gene3D" id="1.10.10.60">
    <property type="entry name" value="Homeodomain-like"/>
    <property type="match status" value="2"/>
</dbReference>
<dbReference type="SUPFAM" id="SSF51215">
    <property type="entry name" value="Regulatory protein AraC"/>
    <property type="match status" value="1"/>
</dbReference>
<keyword evidence="1" id="KW-0805">Transcription regulation</keyword>
<dbReference type="AlphaFoldDB" id="A0A1I5YR54"/>
<dbReference type="InterPro" id="IPR018060">
    <property type="entry name" value="HTH_AraC"/>
</dbReference>
<evidence type="ECO:0000313" key="5">
    <source>
        <dbReference type="EMBL" id="SFQ46570.1"/>
    </source>
</evidence>
<dbReference type="Pfam" id="PF12833">
    <property type="entry name" value="HTH_18"/>
    <property type="match status" value="1"/>
</dbReference>
<dbReference type="SUPFAM" id="SSF46689">
    <property type="entry name" value="Homeodomain-like"/>
    <property type="match status" value="2"/>
</dbReference>
<dbReference type="InterPro" id="IPR018062">
    <property type="entry name" value="HTH_AraC-typ_CS"/>
</dbReference>
<dbReference type="InterPro" id="IPR037923">
    <property type="entry name" value="HTH-like"/>
</dbReference>
<keyword evidence="2 5" id="KW-0238">DNA-binding</keyword>
<dbReference type="EMBL" id="FOXO01000053">
    <property type="protein sequence ID" value="SFQ46570.1"/>
    <property type="molecule type" value="Genomic_DNA"/>
</dbReference>
<dbReference type="InterPro" id="IPR009057">
    <property type="entry name" value="Homeodomain-like_sf"/>
</dbReference>
<evidence type="ECO:0000259" key="4">
    <source>
        <dbReference type="PROSITE" id="PS01124"/>
    </source>
</evidence>
<dbReference type="InterPro" id="IPR020449">
    <property type="entry name" value="Tscrpt_reg_AraC-type_HTH"/>
</dbReference>
<name>A0A1I5YR54_9FIRM</name>
<dbReference type="PRINTS" id="PR00032">
    <property type="entry name" value="HTHARAC"/>
</dbReference>
<dbReference type="PROSITE" id="PS00041">
    <property type="entry name" value="HTH_ARAC_FAMILY_1"/>
    <property type="match status" value="1"/>
</dbReference>
<proteinExistence type="predicted"/>
<dbReference type="SMART" id="SM00342">
    <property type="entry name" value="HTH_ARAC"/>
    <property type="match status" value="1"/>
</dbReference>
<dbReference type="Proteomes" id="UP000182624">
    <property type="component" value="Unassembled WGS sequence"/>
</dbReference>
<reference evidence="6" key="1">
    <citation type="submission" date="2016-10" db="EMBL/GenBank/DDBJ databases">
        <authorList>
            <person name="Varghese N."/>
            <person name="Submissions S."/>
        </authorList>
    </citation>
    <scope>NUCLEOTIDE SEQUENCE [LARGE SCALE GENOMIC DNA]</scope>
    <source>
        <strain evidence="6">P18</strain>
    </source>
</reference>
<keyword evidence="6" id="KW-1185">Reference proteome</keyword>
<organism evidence="5 6">
    <name type="scientific">Butyrivibrio proteoclasticus</name>
    <dbReference type="NCBI Taxonomy" id="43305"/>
    <lineage>
        <taxon>Bacteria</taxon>
        <taxon>Bacillati</taxon>
        <taxon>Bacillota</taxon>
        <taxon>Clostridia</taxon>
        <taxon>Lachnospirales</taxon>
        <taxon>Lachnospiraceae</taxon>
        <taxon>Butyrivibrio</taxon>
    </lineage>
</organism>
<dbReference type="PANTHER" id="PTHR43280">
    <property type="entry name" value="ARAC-FAMILY TRANSCRIPTIONAL REGULATOR"/>
    <property type="match status" value="1"/>
</dbReference>
<keyword evidence="3" id="KW-0804">Transcription</keyword>
<evidence type="ECO:0000256" key="1">
    <source>
        <dbReference type="ARBA" id="ARBA00023015"/>
    </source>
</evidence>
<dbReference type="OrthoDB" id="249627at2"/>
<evidence type="ECO:0000256" key="3">
    <source>
        <dbReference type="ARBA" id="ARBA00023163"/>
    </source>
</evidence>
<evidence type="ECO:0000256" key="2">
    <source>
        <dbReference type="ARBA" id="ARBA00023125"/>
    </source>
</evidence>
<dbReference type="PROSITE" id="PS01124">
    <property type="entry name" value="HTH_ARAC_FAMILY_2"/>
    <property type="match status" value="1"/>
</dbReference>
<evidence type="ECO:0000313" key="6">
    <source>
        <dbReference type="Proteomes" id="UP000182624"/>
    </source>
</evidence>
<gene>
    <name evidence="5" type="ORF">SAMN04487928_1535</name>
</gene>
<dbReference type="RefSeq" id="WP_083413656.1">
    <property type="nucleotide sequence ID" value="NZ_FOXO01000053.1"/>
</dbReference>
<accession>A0A1I5YR54</accession>
<protein>
    <submittedName>
        <fullName evidence="5">AraC-type DNA-binding protein</fullName>
    </submittedName>
</protein>